<proteinExistence type="predicted"/>
<evidence type="ECO:0000313" key="1">
    <source>
        <dbReference type="EMBL" id="GHD28168.1"/>
    </source>
</evidence>
<name>A0A918XE95_9GAMM</name>
<keyword evidence="2" id="KW-1185">Reference proteome</keyword>
<gene>
    <name evidence="1" type="ORF">GCM10007053_07280</name>
</gene>
<reference evidence="1" key="2">
    <citation type="submission" date="2020-09" db="EMBL/GenBank/DDBJ databases">
        <authorList>
            <person name="Sun Q."/>
            <person name="Kim S."/>
        </authorList>
    </citation>
    <scope>NUCLEOTIDE SEQUENCE</scope>
    <source>
        <strain evidence="1">KCTC 23430</strain>
    </source>
</reference>
<accession>A0A918XE95</accession>
<dbReference type="Proteomes" id="UP000644693">
    <property type="component" value="Unassembled WGS sequence"/>
</dbReference>
<organism evidence="1 2">
    <name type="scientific">Parahalioglobus pacificus</name>
    <dbReference type="NCBI Taxonomy" id="930806"/>
    <lineage>
        <taxon>Bacteria</taxon>
        <taxon>Pseudomonadati</taxon>
        <taxon>Pseudomonadota</taxon>
        <taxon>Gammaproteobacteria</taxon>
        <taxon>Cellvibrionales</taxon>
        <taxon>Halieaceae</taxon>
        <taxon>Parahalioglobus</taxon>
    </lineage>
</organism>
<reference evidence="1" key="1">
    <citation type="journal article" date="2014" name="Int. J. Syst. Evol. Microbiol.">
        <title>Complete genome sequence of Corynebacterium casei LMG S-19264T (=DSM 44701T), isolated from a smear-ripened cheese.</title>
        <authorList>
            <consortium name="US DOE Joint Genome Institute (JGI-PGF)"/>
            <person name="Walter F."/>
            <person name="Albersmeier A."/>
            <person name="Kalinowski J."/>
            <person name="Ruckert C."/>
        </authorList>
    </citation>
    <scope>NUCLEOTIDE SEQUENCE</scope>
    <source>
        <strain evidence="1">KCTC 23430</strain>
    </source>
</reference>
<dbReference type="EMBL" id="BMYM01000001">
    <property type="protein sequence ID" value="GHD28168.1"/>
    <property type="molecule type" value="Genomic_DNA"/>
</dbReference>
<dbReference type="RefSeq" id="WP_189475217.1">
    <property type="nucleotide sequence ID" value="NZ_BMYM01000001.1"/>
</dbReference>
<protein>
    <submittedName>
        <fullName evidence="1">Uncharacterized protein</fullName>
    </submittedName>
</protein>
<dbReference type="AlphaFoldDB" id="A0A918XE95"/>
<comment type="caution">
    <text evidence="1">The sequence shown here is derived from an EMBL/GenBank/DDBJ whole genome shotgun (WGS) entry which is preliminary data.</text>
</comment>
<evidence type="ECO:0000313" key="2">
    <source>
        <dbReference type="Proteomes" id="UP000644693"/>
    </source>
</evidence>
<sequence length="119" mass="13286">MLFKSPDKPEAQVTGRVALRHLLVFQLKLAADALRDLVLSPVSVVVFILDAVRKPPLEDSLYLRLMMLGRRSDEMINLFDQHKDAGKFTVDQAVDELERLAVNTARDHGGVKSKSSSKT</sequence>